<dbReference type="InterPro" id="IPR002477">
    <property type="entry name" value="Peptidoglycan-bd-like"/>
</dbReference>
<dbReference type="GO" id="GO:0009253">
    <property type="term" value="P:peptidoglycan catabolic process"/>
    <property type="evidence" value="ECO:0007669"/>
    <property type="project" value="InterPro"/>
</dbReference>
<dbReference type="SUPFAM" id="SSF55846">
    <property type="entry name" value="N-acetylmuramoyl-L-alanine amidase-like"/>
    <property type="match status" value="1"/>
</dbReference>
<dbReference type="Proteomes" id="UP000501161">
    <property type="component" value="Segment"/>
</dbReference>
<gene>
    <name evidence="6" type="ORF">AGM3_0024</name>
</gene>
<evidence type="ECO:0000313" key="6">
    <source>
        <dbReference type="EMBL" id="QDH85720.1"/>
    </source>
</evidence>
<dbReference type="InterPro" id="IPR036365">
    <property type="entry name" value="PGBD-like_sf"/>
</dbReference>
<dbReference type="SUPFAM" id="SSF47090">
    <property type="entry name" value="PGBD-like"/>
    <property type="match status" value="1"/>
</dbReference>
<dbReference type="GO" id="GO:0008745">
    <property type="term" value="F:N-acetylmuramoyl-L-alanine amidase activity"/>
    <property type="evidence" value="ECO:0007669"/>
    <property type="project" value="InterPro"/>
</dbReference>
<dbReference type="Pfam" id="PF01471">
    <property type="entry name" value="PG_binding_1"/>
    <property type="match status" value="1"/>
</dbReference>
<accession>A0A7D0GH56</accession>
<reference evidence="6 7" key="1">
    <citation type="submission" date="2019-06" db="EMBL/GenBank/DDBJ databases">
        <title>DNA tandem repeats contribute to Brevibacterium aurantiacum phages genetic diversity.</title>
        <authorList>
            <person name="de Melo A.G."/>
            <person name="Rousseau G.M."/>
            <person name="Tremblay D.M."/>
            <person name="Labrie S.J."/>
            <person name="Moineau S."/>
        </authorList>
    </citation>
    <scope>NUCLEOTIDE SEQUENCE [LARGE SCALE GENOMIC DNA]</scope>
</reference>
<keyword evidence="2" id="KW-0081">Bacteriolytic enzyme</keyword>
<organism evidence="6 7">
    <name type="scientific">Brevibacterium phage AGM3</name>
    <dbReference type="NCBI Taxonomy" id="2591420"/>
    <lineage>
        <taxon>Viruses</taxon>
        <taxon>Duplodnaviria</taxon>
        <taxon>Heunggongvirae</taxon>
        <taxon>Uroviricota</taxon>
        <taxon>Caudoviricetes</taxon>
        <taxon>Agmunavirus</taxon>
        <taxon>Agmunavirus AGM1</taxon>
    </lineage>
</organism>
<dbReference type="Gene3D" id="1.10.101.10">
    <property type="entry name" value="PGBD-like superfamily/PGBD"/>
    <property type="match status" value="1"/>
</dbReference>
<feature type="region of interest" description="Disordered" evidence="3">
    <location>
        <begin position="276"/>
        <end position="322"/>
    </location>
</feature>
<name>A0A7D0GH56_9CAUD</name>
<feature type="domain" description="Peptidoglycan binding-like" evidence="4">
    <location>
        <begin position="233"/>
        <end position="275"/>
    </location>
</feature>
<dbReference type="InterPro" id="IPR036366">
    <property type="entry name" value="PGBDSf"/>
</dbReference>
<evidence type="ECO:0000256" key="3">
    <source>
        <dbReference type="SAM" id="MobiDB-lite"/>
    </source>
</evidence>
<dbReference type="InterPro" id="IPR002502">
    <property type="entry name" value="Amidase_domain"/>
</dbReference>
<proteinExistence type="predicted"/>
<protein>
    <submittedName>
        <fullName evidence="6">Endolysin</fullName>
    </submittedName>
</protein>
<dbReference type="InterPro" id="IPR036505">
    <property type="entry name" value="Amidase/PGRP_sf"/>
</dbReference>
<evidence type="ECO:0000256" key="1">
    <source>
        <dbReference type="ARBA" id="ARBA00022529"/>
    </source>
</evidence>
<evidence type="ECO:0000259" key="5">
    <source>
        <dbReference type="Pfam" id="PF01510"/>
    </source>
</evidence>
<dbReference type="GO" id="GO:0042742">
    <property type="term" value="P:defense response to bacterium"/>
    <property type="evidence" value="ECO:0007669"/>
    <property type="project" value="UniProtKB-KW"/>
</dbReference>
<dbReference type="EMBL" id="MN023178">
    <property type="protein sequence ID" value="QDH85720.1"/>
    <property type="molecule type" value="Genomic_DNA"/>
</dbReference>
<evidence type="ECO:0000313" key="7">
    <source>
        <dbReference type="Proteomes" id="UP000501161"/>
    </source>
</evidence>
<dbReference type="GO" id="GO:0001897">
    <property type="term" value="P:symbiont-mediated cytolysis of host cell"/>
    <property type="evidence" value="ECO:0007669"/>
    <property type="project" value="UniProtKB-ARBA"/>
</dbReference>
<sequence length="416" mass="45177">MATWLSGVKRQSWGRDGGSFTTSPDKILLHSTETGSFPGYGGGASAPHFTIDLENGEVRQHSPMNRAARALRNASGGVQTNRDGVIQIEIIGTCDAWFSRKYGYPYIPDMSDAMASRLKWLLEKIHDATGIPLKTSVTWKEYPSSYGNSSVRMSNSEWTRYKGILGHQHAPENTHGDPGDLPMKRILGADAVKGGSSSGGGSDYTVVGPDAPLGLYDKDGDGRTRVKDWQTDALGYDEKKADGYFGPDTEDDTKDLQKQIGVKTDGLVGEDTVAAWEKAGKPKLNKSAKPKPEPSKPSKPKVDKLTVDGKWGESTTRSVQEELGTPVDGQVSYQPIAYKSENPGLLSGWEWTKNPRSSNVIEALQRKLGVDTDGRIGPNTIKALQRKLGTPVDGVVSNPSMMVKELQENLNAGKLW</sequence>
<evidence type="ECO:0000259" key="4">
    <source>
        <dbReference type="Pfam" id="PF01471"/>
    </source>
</evidence>
<feature type="domain" description="N-acetylmuramoyl-L-alanine amidase" evidence="5">
    <location>
        <begin position="23"/>
        <end position="179"/>
    </location>
</feature>
<evidence type="ECO:0000256" key="2">
    <source>
        <dbReference type="ARBA" id="ARBA00022638"/>
    </source>
</evidence>
<dbReference type="Gene3D" id="3.40.80.10">
    <property type="entry name" value="Peptidoglycan recognition protein-like"/>
    <property type="match status" value="1"/>
</dbReference>
<feature type="compositionally biased region" description="Basic and acidic residues" evidence="3">
    <location>
        <begin position="290"/>
        <end position="311"/>
    </location>
</feature>
<keyword evidence="1" id="KW-0929">Antimicrobial</keyword>
<dbReference type="Pfam" id="PF01510">
    <property type="entry name" value="Amidase_2"/>
    <property type="match status" value="1"/>
</dbReference>